<proteinExistence type="predicted"/>
<reference evidence="1" key="1">
    <citation type="submission" date="2020-06" db="EMBL/GenBank/DDBJ databases">
        <title>Draft genome of Bugula neritina, a colonial animal packing powerful symbionts and potential medicines.</title>
        <authorList>
            <person name="Rayko M."/>
        </authorList>
    </citation>
    <scope>NUCLEOTIDE SEQUENCE [LARGE SCALE GENOMIC DNA]</scope>
    <source>
        <strain evidence="1">Kwan_BN1</strain>
    </source>
</reference>
<accession>A0A7J7KTX5</accession>
<name>A0A7J7KTX5_BUGNE</name>
<sequence>MKTDIQIPRCEVHYPSVDTKARAAGTDVASLTAEMNRQTVKPSGFKPGPFETRLDLESNYVPAINYEHTDKASSSRFLKAYNL</sequence>
<evidence type="ECO:0000313" key="1">
    <source>
        <dbReference type="EMBL" id="KAF6041641.1"/>
    </source>
</evidence>
<dbReference type="Proteomes" id="UP000593567">
    <property type="component" value="Unassembled WGS sequence"/>
</dbReference>
<comment type="caution">
    <text evidence="1">The sequence shown here is derived from an EMBL/GenBank/DDBJ whole genome shotgun (WGS) entry which is preliminary data.</text>
</comment>
<dbReference type="OrthoDB" id="188352at2759"/>
<protein>
    <submittedName>
        <fullName evidence="1">Uncharacterized protein</fullName>
    </submittedName>
</protein>
<dbReference type="EMBL" id="VXIV02000008">
    <property type="protein sequence ID" value="KAF6041641.1"/>
    <property type="molecule type" value="Genomic_DNA"/>
</dbReference>
<dbReference type="AlphaFoldDB" id="A0A7J7KTX5"/>
<gene>
    <name evidence="1" type="ORF">EB796_000053</name>
</gene>
<organism evidence="1 2">
    <name type="scientific">Bugula neritina</name>
    <name type="common">Brown bryozoan</name>
    <name type="synonym">Sertularia neritina</name>
    <dbReference type="NCBI Taxonomy" id="10212"/>
    <lineage>
        <taxon>Eukaryota</taxon>
        <taxon>Metazoa</taxon>
        <taxon>Spiralia</taxon>
        <taxon>Lophotrochozoa</taxon>
        <taxon>Bryozoa</taxon>
        <taxon>Gymnolaemata</taxon>
        <taxon>Cheilostomatida</taxon>
        <taxon>Flustrina</taxon>
        <taxon>Buguloidea</taxon>
        <taxon>Bugulidae</taxon>
        <taxon>Bugula</taxon>
    </lineage>
</organism>
<keyword evidence="2" id="KW-1185">Reference proteome</keyword>
<evidence type="ECO:0000313" key="2">
    <source>
        <dbReference type="Proteomes" id="UP000593567"/>
    </source>
</evidence>